<proteinExistence type="predicted"/>
<reference evidence="1 2" key="1">
    <citation type="submission" date="2015-04" db="EMBL/GenBank/DDBJ databases">
        <authorList>
            <person name="Syromyatnikov M.Y."/>
            <person name="Popov V.N."/>
        </authorList>
    </citation>
    <scope>NUCLEOTIDE SEQUENCE [LARGE SCALE GENOMIC DNA]</scope>
</reference>
<evidence type="ECO:0000313" key="2">
    <source>
        <dbReference type="Proteomes" id="UP000183832"/>
    </source>
</evidence>
<dbReference type="AlphaFoldDB" id="A0A1J1IHM7"/>
<gene>
    <name evidence="1" type="ORF">CLUMA_CG011893</name>
</gene>
<dbReference type="EMBL" id="CVRI01000047">
    <property type="protein sequence ID" value="CRK98542.1"/>
    <property type="molecule type" value="Genomic_DNA"/>
</dbReference>
<protein>
    <submittedName>
        <fullName evidence="1">CLUMA_CG011893, isoform A</fullName>
    </submittedName>
</protein>
<organism evidence="1 2">
    <name type="scientific">Clunio marinus</name>
    <dbReference type="NCBI Taxonomy" id="568069"/>
    <lineage>
        <taxon>Eukaryota</taxon>
        <taxon>Metazoa</taxon>
        <taxon>Ecdysozoa</taxon>
        <taxon>Arthropoda</taxon>
        <taxon>Hexapoda</taxon>
        <taxon>Insecta</taxon>
        <taxon>Pterygota</taxon>
        <taxon>Neoptera</taxon>
        <taxon>Endopterygota</taxon>
        <taxon>Diptera</taxon>
        <taxon>Nematocera</taxon>
        <taxon>Chironomoidea</taxon>
        <taxon>Chironomidae</taxon>
        <taxon>Clunio</taxon>
    </lineage>
</organism>
<evidence type="ECO:0000313" key="1">
    <source>
        <dbReference type="EMBL" id="CRK98542.1"/>
    </source>
</evidence>
<accession>A0A1J1IHM7</accession>
<dbReference type="Proteomes" id="UP000183832">
    <property type="component" value="Unassembled WGS sequence"/>
</dbReference>
<keyword evidence="2" id="KW-1185">Reference proteome</keyword>
<name>A0A1J1IHM7_9DIPT</name>
<sequence length="78" mass="9276">MKKDKFLSTFTMFHNFSIYDLNEKLKNRHERVQEIRSRNNKAFSDHISEIQLSDDLKYNTTVSNMAVKLSCHIVKQVL</sequence>